<evidence type="ECO:0000256" key="1">
    <source>
        <dbReference type="SAM" id="Coils"/>
    </source>
</evidence>
<keyword evidence="1" id="KW-0175">Coiled coil</keyword>
<proteinExistence type="predicted"/>
<keyword evidence="3" id="KW-1185">Reference proteome</keyword>
<name>A0A2N1J075_9BACT</name>
<dbReference type="RefSeq" id="WP_101185711.1">
    <property type="nucleotide sequence ID" value="NZ_CP031218.1"/>
</dbReference>
<feature type="coiled-coil region" evidence="1">
    <location>
        <begin position="4"/>
        <end position="52"/>
    </location>
</feature>
<gene>
    <name evidence="2" type="ORF">CP960_11920</name>
</gene>
<protein>
    <recommendedName>
        <fullName evidence="4">Cell division protein ZapB</fullName>
    </recommendedName>
</protein>
<sequence length="73" mass="8583">MEIIKALDSKIEKLIHDYEKIRIENDTLRQELNELKNVNDELVRNNQDMLLRIDSAITLTKGKNSDSETDFSY</sequence>
<evidence type="ECO:0000313" key="3">
    <source>
        <dbReference type="Proteomes" id="UP000233248"/>
    </source>
</evidence>
<dbReference type="Proteomes" id="UP000233248">
    <property type="component" value="Unassembled WGS sequence"/>
</dbReference>
<dbReference type="KEGG" id="ahs:AHALO_1124"/>
<dbReference type="EMBL" id="NXIF01000049">
    <property type="protein sequence ID" value="PKI79957.1"/>
    <property type="molecule type" value="Genomic_DNA"/>
</dbReference>
<dbReference type="AlphaFoldDB" id="A0A2N1J075"/>
<organism evidence="2 3">
    <name type="scientific">Malaciobacter halophilus</name>
    <dbReference type="NCBI Taxonomy" id="197482"/>
    <lineage>
        <taxon>Bacteria</taxon>
        <taxon>Pseudomonadati</taxon>
        <taxon>Campylobacterota</taxon>
        <taxon>Epsilonproteobacteria</taxon>
        <taxon>Campylobacterales</taxon>
        <taxon>Arcobacteraceae</taxon>
        <taxon>Malaciobacter</taxon>
    </lineage>
</organism>
<evidence type="ECO:0000313" key="2">
    <source>
        <dbReference type="EMBL" id="PKI79957.1"/>
    </source>
</evidence>
<dbReference type="OrthoDB" id="5344378at2"/>
<evidence type="ECO:0008006" key="4">
    <source>
        <dbReference type="Google" id="ProtNLM"/>
    </source>
</evidence>
<reference evidence="2 3" key="1">
    <citation type="submission" date="2017-09" db="EMBL/GenBank/DDBJ databases">
        <title>Genomics of the genus Arcobacter.</title>
        <authorList>
            <person name="Perez-Cataluna A."/>
            <person name="Figueras M.J."/>
            <person name="Salas-Masso N."/>
        </authorList>
    </citation>
    <scope>NUCLEOTIDE SEQUENCE [LARGE SCALE GENOMIC DNA]</scope>
    <source>
        <strain evidence="2 3">DSM 18005</strain>
    </source>
</reference>
<comment type="caution">
    <text evidence="2">The sequence shown here is derived from an EMBL/GenBank/DDBJ whole genome shotgun (WGS) entry which is preliminary data.</text>
</comment>
<accession>A0A2N1J075</accession>